<evidence type="ECO:0000313" key="2">
    <source>
        <dbReference type="Proteomes" id="UP000626242"/>
    </source>
</evidence>
<dbReference type="RefSeq" id="WP_251832239.1">
    <property type="nucleotide sequence ID" value="NZ_JACSPS010000001.1"/>
</dbReference>
<comment type="caution">
    <text evidence="1">The sequence shown here is derived from an EMBL/GenBank/DDBJ whole genome shotgun (WGS) entry which is preliminary data.</text>
</comment>
<keyword evidence="1" id="KW-0808">Transferase</keyword>
<accession>A0ABR8WJ81</accession>
<keyword evidence="2" id="KW-1185">Reference proteome</keyword>
<protein>
    <submittedName>
        <fullName evidence="1">Acyltransferase</fullName>
    </submittedName>
</protein>
<gene>
    <name evidence="1" type="ORF">H9628_00915</name>
</gene>
<dbReference type="PANTHER" id="PTHR23416">
    <property type="entry name" value="SIALIC ACID SYNTHASE-RELATED"/>
    <property type="match status" value="1"/>
</dbReference>
<name>A0ABR8WJ81_9FLAO</name>
<evidence type="ECO:0000313" key="1">
    <source>
        <dbReference type="EMBL" id="MBD8017028.1"/>
    </source>
</evidence>
<dbReference type="CDD" id="cd04647">
    <property type="entry name" value="LbH_MAT_like"/>
    <property type="match status" value="1"/>
</dbReference>
<dbReference type="SUPFAM" id="SSF51161">
    <property type="entry name" value="Trimeric LpxA-like enzymes"/>
    <property type="match status" value="1"/>
</dbReference>
<sequence length="178" mass="19901">MDKIWYIVFKGFFFLKAKIRKKQAIYYKKQVENNCRKFTAPLRVNGPTYVSKYTELGKNVSFNGMTIGGKGEVIIGDNFHSGVGCKILTQIHNYEGDALPYDDKIIPKNTVIGDNVWFGDDVTIIGGVSIGNGVIIQAGSVVVSNIPDYAIAGGHPAKIFKERNVEHYNKLLKEKKFH</sequence>
<dbReference type="InterPro" id="IPR051159">
    <property type="entry name" value="Hexapeptide_acetyltransf"/>
</dbReference>
<organism evidence="1 2">
    <name type="scientific">Kaistella pullorum</name>
    <dbReference type="NCBI Taxonomy" id="2763074"/>
    <lineage>
        <taxon>Bacteria</taxon>
        <taxon>Pseudomonadati</taxon>
        <taxon>Bacteroidota</taxon>
        <taxon>Flavobacteriia</taxon>
        <taxon>Flavobacteriales</taxon>
        <taxon>Weeksellaceae</taxon>
        <taxon>Chryseobacterium group</taxon>
        <taxon>Kaistella</taxon>
    </lineage>
</organism>
<dbReference type="InterPro" id="IPR011004">
    <property type="entry name" value="Trimer_LpxA-like_sf"/>
</dbReference>
<keyword evidence="1" id="KW-0012">Acyltransferase</keyword>
<dbReference type="GO" id="GO:0016746">
    <property type="term" value="F:acyltransferase activity"/>
    <property type="evidence" value="ECO:0007669"/>
    <property type="project" value="UniProtKB-KW"/>
</dbReference>
<proteinExistence type="predicted"/>
<dbReference type="EMBL" id="JACSPS010000001">
    <property type="protein sequence ID" value="MBD8017028.1"/>
    <property type="molecule type" value="Genomic_DNA"/>
</dbReference>
<dbReference type="InterPro" id="IPR001451">
    <property type="entry name" value="Hexapep"/>
</dbReference>
<dbReference type="Pfam" id="PF00132">
    <property type="entry name" value="Hexapep"/>
    <property type="match status" value="1"/>
</dbReference>
<dbReference type="Proteomes" id="UP000626242">
    <property type="component" value="Unassembled WGS sequence"/>
</dbReference>
<reference evidence="1 2" key="1">
    <citation type="submission" date="2020-08" db="EMBL/GenBank/DDBJ databases">
        <title>A Genomic Blueprint of the Chicken Gut Microbiome.</title>
        <authorList>
            <person name="Gilroy R."/>
            <person name="Ravi A."/>
            <person name="Getino M."/>
            <person name="Pursley I."/>
            <person name="Horton D.L."/>
            <person name="Alikhan N.-F."/>
            <person name="Baker D."/>
            <person name="Gharbi K."/>
            <person name="Hall N."/>
            <person name="Watson M."/>
            <person name="Adriaenssens E.M."/>
            <person name="Foster-Nyarko E."/>
            <person name="Jarju S."/>
            <person name="Secka A."/>
            <person name="Antonio M."/>
            <person name="Oren A."/>
            <person name="Chaudhuri R."/>
            <person name="La Ragione R.M."/>
            <person name="Hildebrand F."/>
            <person name="Pallen M.J."/>
        </authorList>
    </citation>
    <scope>NUCLEOTIDE SEQUENCE [LARGE SCALE GENOMIC DNA]</scope>
    <source>
        <strain evidence="1 2">Sa1CVA4</strain>
    </source>
</reference>
<dbReference type="Gene3D" id="2.160.10.10">
    <property type="entry name" value="Hexapeptide repeat proteins"/>
    <property type="match status" value="1"/>
</dbReference>